<name>A0A2V2NAF8_9EURY</name>
<dbReference type="OrthoDB" id="116256at2157"/>
<dbReference type="RefSeq" id="WP_109940879.1">
    <property type="nucleotide sequence ID" value="NZ_CP176366.1"/>
</dbReference>
<dbReference type="Pfam" id="PF08308">
    <property type="entry name" value="PEGA"/>
    <property type="match status" value="1"/>
</dbReference>
<dbReference type="AlphaFoldDB" id="A0A2V2NAF8"/>
<keyword evidence="3" id="KW-1185">Reference proteome</keyword>
<feature type="domain" description="PEGA" evidence="1">
    <location>
        <begin position="157"/>
        <end position="224"/>
    </location>
</feature>
<accession>A0A2V2NAF8</accession>
<gene>
    <name evidence="2" type="ORF">DLD82_09470</name>
</gene>
<comment type="caution">
    <text evidence="2">The sequence shown here is derived from an EMBL/GenBank/DDBJ whole genome shotgun (WGS) entry which is preliminary data.</text>
</comment>
<organism evidence="2 3">
    <name type="scientific">Methanospirillum stamsii</name>
    <dbReference type="NCBI Taxonomy" id="1277351"/>
    <lineage>
        <taxon>Archaea</taxon>
        <taxon>Methanobacteriati</taxon>
        <taxon>Methanobacteriota</taxon>
        <taxon>Stenosarchaea group</taxon>
        <taxon>Methanomicrobia</taxon>
        <taxon>Methanomicrobiales</taxon>
        <taxon>Methanospirillaceae</taxon>
        <taxon>Methanospirillum</taxon>
    </lineage>
</organism>
<evidence type="ECO:0000313" key="3">
    <source>
        <dbReference type="Proteomes" id="UP000245934"/>
    </source>
</evidence>
<evidence type="ECO:0000259" key="1">
    <source>
        <dbReference type="Pfam" id="PF08308"/>
    </source>
</evidence>
<protein>
    <recommendedName>
        <fullName evidence="1">PEGA domain-containing protein</fullName>
    </recommendedName>
</protein>
<dbReference type="EMBL" id="QGMZ01000018">
    <property type="protein sequence ID" value="PWR73468.1"/>
    <property type="molecule type" value="Genomic_DNA"/>
</dbReference>
<dbReference type="GeneID" id="97608828"/>
<dbReference type="Proteomes" id="UP000245934">
    <property type="component" value="Unassembled WGS sequence"/>
</dbReference>
<proteinExistence type="predicted"/>
<evidence type="ECO:0000313" key="2">
    <source>
        <dbReference type="EMBL" id="PWR73468.1"/>
    </source>
</evidence>
<sequence length="314" mass="33750">MKTDVGRKTGKNRCRGCFFQIILFFSLVMAFSVSGVVGEKVDTRLSVSVLPDAPPEGVSFTVTGTLTDINNIPLGNKRVSLESSPDGNPGFPFERVATVPTDQSGRYEFFRGNHTPAEYIRVEYQGNANYNGSVSEVIPVHNAGVSESNTNPSRTTGGLMLTGDPDKALVMLDGELIGVTPFVMNGIETGPHILEIGKPGYQNQTMEVFIAPMQQTSFSFSLPPAGIHLANAGIQSATGLNVYSNTSFGDDEFTPLGDPVYSLSRAGVSVDIYGNETTGNETGSHQITTLYDEHPFGDGFSLSVIITDRDTPYR</sequence>
<dbReference type="InterPro" id="IPR013229">
    <property type="entry name" value="PEGA"/>
</dbReference>
<reference evidence="2 3" key="1">
    <citation type="submission" date="2018-05" db="EMBL/GenBank/DDBJ databases">
        <title>Draft genome of Methanospirillum stamsii Pt1.</title>
        <authorList>
            <person name="Dueholm M.S."/>
            <person name="Nielsen P.H."/>
            <person name="Bakmann L.F."/>
            <person name="Otzen D.E."/>
        </authorList>
    </citation>
    <scope>NUCLEOTIDE SEQUENCE [LARGE SCALE GENOMIC DNA]</scope>
    <source>
        <strain evidence="2 3">Pt1</strain>
    </source>
</reference>